<feature type="transmembrane region" description="Helical" evidence="6">
    <location>
        <begin position="6"/>
        <end position="23"/>
    </location>
</feature>
<dbReference type="Gene3D" id="1.20.1250.20">
    <property type="entry name" value="MFS general substrate transporter like domains"/>
    <property type="match status" value="1"/>
</dbReference>
<comment type="caution">
    <text evidence="8">The sequence shown here is derived from an EMBL/GenBank/DDBJ whole genome shotgun (WGS) entry which is preliminary data.</text>
</comment>
<dbReference type="InterPro" id="IPR011701">
    <property type="entry name" value="MFS"/>
</dbReference>
<keyword evidence="5 6" id="KW-0472">Membrane</keyword>
<dbReference type="InterPro" id="IPR020846">
    <property type="entry name" value="MFS_dom"/>
</dbReference>
<dbReference type="Pfam" id="PF07690">
    <property type="entry name" value="MFS_1"/>
    <property type="match status" value="1"/>
</dbReference>
<protein>
    <submittedName>
        <fullName evidence="8">Hippocampus abundant transcript 1 protein</fullName>
    </submittedName>
</protein>
<evidence type="ECO:0000256" key="6">
    <source>
        <dbReference type="SAM" id="Phobius"/>
    </source>
</evidence>
<dbReference type="EMBL" id="JBJKFK010001298">
    <property type="protein sequence ID" value="KAL3313461.1"/>
    <property type="molecule type" value="Genomic_DNA"/>
</dbReference>
<feature type="transmembrane region" description="Helical" evidence="6">
    <location>
        <begin position="222"/>
        <end position="240"/>
    </location>
</feature>
<evidence type="ECO:0000256" key="4">
    <source>
        <dbReference type="ARBA" id="ARBA00022989"/>
    </source>
</evidence>
<keyword evidence="4 6" id="KW-1133">Transmembrane helix</keyword>
<sequence>MISVSGLFAVTFSVVLAYVADITTEENRSWAYGMVSATFAASLVSSPAIGAVLGKIYSENFVVALATSIALLDILFILIFVPESLPEKMRFGSSDILPTQNKPNSRVDEDPFSEAVGEEQLINEEFAISSINAPKFNWEKVDPFRVLKKMCQDKFIMLVCIVTFLSYLPEAGQYSCFFIYLRLVMGFSEEDVAMFIALTGILSCLSQTIGLTFFINWFGLKSSIIIGLLLEALQLAIYGFSNAHFFLWTAGCIAGVGSITYPALSSFLSYHVTPEQQGVAQGLITGIRGLCSGLGPAVYGLIFYMFQVDLNVSDAAKNLPVIHLDKPILLSPEVHTALPQLKPDMLVSSNLTWIKTLHSMHERFIPGPPFAFGSLIVILATLVAFFIPKNPHQQVSVSVAQVARFSIHNLLKRFRQSEPSNSFFIGSLF</sequence>
<organism evidence="8 9">
    <name type="scientific">Cichlidogyrus casuarinus</name>
    <dbReference type="NCBI Taxonomy" id="1844966"/>
    <lineage>
        <taxon>Eukaryota</taxon>
        <taxon>Metazoa</taxon>
        <taxon>Spiralia</taxon>
        <taxon>Lophotrochozoa</taxon>
        <taxon>Platyhelminthes</taxon>
        <taxon>Monogenea</taxon>
        <taxon>Monopisthocotylea</taxon>
        <taxon>Dactylogyridea</taxon>
        <taxon>Ancyrocephalidae</taxon>
        <taxon>Cichlidogyrus</taxon>
    </lineage>
</organism>
<dbReference type="PANTHER" id="PTHR23504:SF1">
    <property type="entry name" value="GH21943P-RELATED"/>
    <property type="match status" value="1"/>
</dbReference>
<dbReference type="Proteomes" id="UP001626550">
    <property type="component" value="Unassembled WGS sequence"/>
</dbReference>
<dbReference type="PROSITE" id="PS50850">
    <property type="entry name" value="MFS"/>
    <property type="match status" value="1"/>
</dbReference>
<dbReference type="GO" id="GO:0016020">
    <property type="term" value="C:membrane"/>
    <property type="evidence" value="ECO:0007669"/>
    <property type="project" value="UniProtKB-SubCell"/>
</dbReference>
<reference evidence="8 9" key="1">
    <citation type="submission" date="2024-11" db="EMBL/GenBank/DDBJ databases">
        <title>Adaptive evolution of stress response genes in parasites aligns with host niche diversity.</title>
        <authorList>
            <person name="Hahn C."/>
            <person name="Resl P."/>
        </authorList>
    </citation>
    <scope>NUCLEOTIDE SEQUENCE [LARGE SCALE GENOMIC DNA]</scope>
    <source>
        <strain evidence="8">EGGRZ-B1_66</strain>
        <tissue evidence="8">Body</tissue>
    </source>
</reference>
<name>A0ABD2Q5I6_9PLAT</name>
<feature type="transmembrane region" description="Helical" evidence="6">
    <location>
        <begin position="192"/>
        <end position="215"/>
    </location>
</feature>
<accession>A0ABD2Q5I6</accession>
<evidence type="ECO:0000313" key="8">
    <source>
        <dbReference type="EMBL" id="KAL3313461.1"/>
    </source>
</evidence>
<evidence type="ECO:0000256" key="5">
    <source>
        <dbReference type="ARBA" id="ARBA00023136"/>
    </source>
</evidence>
<feature type="transmembrane region" description="Helical" evidence="6">
    <location>
        <begin position="370"/>
        <end position="387"/>
    </location>
</feature>
<feature type="transmembrane region" description="Helical" evidence="6">
    <location>
        <begin position="61"/>
        <end position="81"/>
    </location>
</feature>
<evidence type="ECO:0000256" key="1">
    <source>
        <dbReference type="ARBA" id="ARBA00004141"/>
    </source>
</evidence>
<feature type="transmembrane region" description="Helical" evidence="6">
    <location>
        <begin position="155"/>
        <end position="180"/>
    </location>
</feature>
<keyword evidence="3 6" id="KW-0812">Transmembrane</keyword>
<feature type="domain" description="Major facilitator superfamily (MFS) profile" evidence="7">
    <location>
        <begin position="1"/>
        <end position="392"/>
    </location>
</feature>
<dbReference type="PANTHER" id="PTHR23504">
    <property type="entry name" value="MAJOR FACILITATOR SUPERFAMILY DOMAIN-CONTAINING PROTEIN 10"/>
    <property type="match status" value="1"/>
</dbReference>
<feature type="transmembrane region" description="Helical" evidence="6">
    <location>
        <begin position="246"/>
        <end position="270"/>
    </location>
</feature>
<dbReference type="PRINTS" id="PR01035">
    <property type="entry name" value="TCRTETA"/>
</dbReference>
<dbReference type="InterPro" id="IPR001958">
    <property type="entry name" value="Tet-R_TetA/multi-R_MdtG-like"/>
</dbReference>
<feature type="transmembrane region" description="Helical" evidence="6">
    <location>
        <begin position="282"/>
        <end position="306"/>
    </location>
</feature>
<evidence type="ECO:0000256" key="3">
    <source>
        <dbReference type="ARBA" id="ARBA00022692"/>
    </source>
</evidence>
<proteinExistence type="predicted"/>
<dbReference type="AlphaFoldDB" id="A0ABD2Q5I6"/>
<keyword evidence="9" id="KW-1185">Reference proteome</keyword>
<evidence type="ECO:0000313" key="9">
    <source>
        <dbReference type="Proteomes" id="UP001626550"/>
    </source>
</evidence>
<gene>
    <name evidence="8" type="primary">HIAT1</name>
    <name evidence="8" type="ORF">Ciccas_007935</name>
</gene>
<evidence type="ECO:0000256" key="2">
    <source>
        <dbReference type="ARBA" id="ARBA00022448"/>
    </source>
</evidence>
<comment type="subcellular location">
    <subcellularLocation>
        <location evidence="1">Membrane</location>
        <topology evidence="1">Multi-pass membrane protein</topology>
    </subcellularLocation>
</comment>
<feature type="transmembrane region" description="Helical" evidence="6">
    <location>
        <begin position="30"/>
        <end position="49"/>
    </location>
</feature>
<evidence type="ECO:0000259" key="7">
    <source>
        <dbReference type="PROSITE" id="PS50850"/>
    </source>
</evidence>
<keyword evidence="2" id="KW-0813">Transport</keyword>
<dbReference type="InterPro" id="IPR036259">
    <property type="entry name" value="MFS_trans_sf"/>
</dbReference>
<dbReference type="SUPFAM" id="SSF103473">
    <property type="entry name" value="MFS general substrate transporter"/>
    <property type="match status" value="1"/>
</dbReference>